<sequence>MCKICTYTLPCTHTKYTHTLSCGCNICPKTHDIPIPIELPMSTPCQACEDEKLELEALALKYGVYDDEHLEWIMQKLRDEQDEEKKRERENDEAYDADSEGEGRKKSCSRECECGCGKLLSEGGRRNMWFVKDVWLRPVGKGSFGAVAREVAREADLQVAKEGLRGL</sequence>
<protein>
    <submittedName>
        <fullName evidence="2">Uncharacterized protein</fullName>
    </submittedName>
</protein>
<evidence type="ECO:0000313" key="2">
    <source>
        <dbReference type="EMBL" id="KAF2641461.1"/>
    </source>
</evidence>
<dbReference type="Proteomes" id="UP000799753">
    <property type="component" value="Unassembled WGS sequence"/>
</dbReference>
<evidence type="ECO:0000313" key="3">
    <source>
        <dbReference type="Proteomes" id="UP000799753"/>
    </source>
</evidence>
<dbReference type="AlphaFoldDB" id="A0A6A6S2Z6"/>
<reference evidence="2" key="1">
    <citation type="journal article" date="2020" name="Stud. Mycol.">
        <title>101 Dothideomycetes genomes: a test case for predicting lifestyles and emergence of pathogens.</title>
        <authorList>
            <person name="Haridas S."/>
            <person name="Albert R."/>
            <person name="Binder M."/>
            <person name="Bloem J."/>
            <person name="Labutti K."/>
            <person name="Salamov A."/>
            <person name="Andreopoulos B."/>
            <person name="Baker S."/>
            <person name="Barry K."/>
            <person name="Bills G."/>
            <person name="Bluhm B."/>
            <person name="Cannon C."/>
            <person name="Castanera R."/>
            <person name="Culley D."/>
            <person name="Daum C."/>
            <person name="Ezra D."/>
            <person name="Gonzalez J."/>
            <person name="Henrissat B."/>
            <person name="Kuo A."/>
            <person name="Liang C."/>
            <person name="Lipzen A."/>
            <person name="Lutzoni F."/>
            <person name="Magnuson J."/>
            <person name="Mondo S."/>
            <person name="Nolan M."/>
            <person name="Ohm R."/>
            <person name="Pangilinan J."/>
            <person name="Park H.-J."/>
            <person name="Ramirez L."/>
            <person name="Alfaro M."/>
            <person name="Sun H."/>
            <person name="Tritt A."/>
            <person name="Yoshinaga Y."/>
            <person name="Zwiers L.-H."/>
            <person name="Turgeon B."/>
            <person name="Goodwin S."/>
            <person name="Spatafora J."/>
            <person name="Crous P."/>
            <person name="Grigoriev I."/>
        </authorList>
    </citation>
    <scope>NUCLEOTIDE SEQUENCE</scope>
    <source>
        <strain evidence="2">CBS 473.64</strain>
    </source>
</reference>
<dbReference type="EMBL" id="MU006783">
    <property type="protein sequence ID" value="KAF2641461.1"/>
    <property type="molecule type" value="Genomic_DNA"/>
</dbReference>
<accession>A0A6A6S2Z6</accession>
<gene>
    <name evidence="2" type="ORF">P280DRAFT_313915</name>
</gene>
<feature type="compositionally biased region" description="Basic and acidic residues" evidence="1">
    <location>
        <begin position="78"/>
        <end position="92"/>
    </location>
</feature>
<organism evidence="2 3">
    <name type="scientific">Massarina eburnea CBS 473.64</name>
    <dbReference type="NCBI Taxonomy" id="1395130"/>
    <lineage>
        <taxon>Eukaryota</taxon>
        <taxon>Fungi</taxon>
        <taxon>Dikarya</taxon>
        <taxon>Ascomycota</taxon>
        <taxon>Pezizomycotina</taxon>
        <taxon>Dothideomycetes</taxon>
        <taxon>Pleosporomycetidae</taxon>
        <taxon>Pleosporales</taxon>
        <taxon>Massarineae</taxon>
        <taxon>Massarinaceae</taxon>
        <taxon>Massarina</taxon>
    </lineage>
</organism>
<name>A0A6A6S2Z6_9PLEO</name>
<feature type="region of interest" description="Disordered" evidence="1">
    <location>
        <begin position="78"/>
        <end position="109"/>
    </location>
</feature>
<keyword evidence="3" id="KW-1185">Reference proteome</keyword>
<evidence type="ECO:0000256" key="1">
    <source>
        <dbReference type="SAM" id="MobiDB-lite"/>
    </source>
</evidence>
<proteinExistence type="predicted"/>